<organism evidence="3 4">
    <name type="scientific">Candidatus Enterococcus ikei</name>
    <dbReference type="NCBI Taxonomy" id="2815326"/>
    <lineage>
        <taxon>Bacteria</taxon>
        <taxon>Bacillati</taxon>
        <taxon>Bacillota</taxon>
        <taxon>Bacilli</taxon>
        <taxon>Lactobacillales</taxon>
        <taxon>Enterococcaceae</taxon>
        <taxon>Enterococcus</taxon>
    </lineage>
</organism>
<evidence type="ECO:0000313" key="3">
    <source>
        <dbReference type="EMBL" id="MBO0439554.1"/>
    </source>
</evidence>
<reference evidence="3 4" key="1">
    <citation type="submission" date="2021-03" db="EMBL/GenBank/DDBJ databases">
        <title>Enterococcal diversity collection.</title>
        <authorList>
            <person name="Gilmore M.S."/>
            <person name="Schwartzman J."/>
            <person name="Van Tyne D."/>
            <person name="Martin M."/>
            <person name="Earl A.M."/>
            <person name="Manson A.L."/>
            <person name="Straub T."/>
            <person name="Salamzade R."/>
            <person name="Saavedra J."/>
            <person name="Lebreton F."/>
            <person name="Prichula J."/>
            <person name="Schaufler K."/>
            <person name="Gaca A."/>
            <person name="Sgardioli B."/>
            <person name="Wagenaar J."/>
            <person name="Strong T."/>
        </authorList>
    </citation>
    <scope>NUCLEOTIDE SEQUENCE [LARGE SCALE GENOMIC DNA]</scope>
    <source>
        <strain evidence="3 4">DIV0869a</strain>
    </source>
</reference>
<dbReference type="Pfam" id="PF02625">
    <property type="entry name" value="XdhC_CoxI"/>
    <property type="match status" value="1"/>
</dbReference>
<proteinExistence type="predicted"/>
<dbReference type="InterPro" id="IPR003777">
    <property type="entry name" value="XdhC_CoxI"/>
</dbReference>
<evidence type="ECO:0000313" key="4">
    <source>
        <dbReference type="Proteomes" id="UP000664632"/>
    </source>
</evidence>
<protein>
    <submittedName>
        <fullName evidence="3">XdhC family protein</fullName>
    </submittedName>
</protein>
<feature type="domain" description="XdhC- CoxI" evidence="1">
    <location>
        <begin position="12"/>
        <end position="75"/>
    </location>
</feature>
<evidence type="ECO:0000259" key="1">
    <source>
        <dbReference type="Pfam" id="PF02625"/>
    </source>
</evidence>
<dbReference type="RefSeq" id="WP_207111650.1">
    <property type="nucleotide sequence ID" value="NZ_JAFLWD010000009.1"/>
</dbReference>
<name>A0ABS3GYM4_9ENTE</name>
<dbReference type="EMBL" id="JAFLWD010000009">
    <property type="protein sequence ID" value="MBO0439554.1"/>
    <property type="molecule type" value="Genomic_DNA"/>
</dbReference>
<dbReference type="Pfam" id="PF13478">
    <property type="entry name" value="XdhC_C"/>
    <property type="match status" value="1"/>
</dbReference>
<gene>
    <name evidence="3" type="ORF">JZO69_04220</name>
</gene>
<keyword evidence="4" id="KW-1185">Reference proteome</keyword>
<sequence length="343" mass="38169">MRELFLRLNEAIKQKEETVLVTVTASSGSTPRSAGARMLVGKSGRLAGTIGGGAIEFRAEKITKQVLEKKESKAEKFILAPNDIADLGMICGGNVDLFFQYLTWKDPRIHDICEEILRHFECNQQCWLVTELSAEGKNGFGLYSLEKGLIGNITNKLQEGMFKSGQSIVEIEGRIYSVESLLQSGKVFIFGGGHVAQALVPVLKRLEFYCVVLDDREQFLTEAIFPDADQRLMIDLANIMKSIQITESDYAIVMTRGHQFDFVLAKQLLETNAHYIGVMGSKQKIAVQISRLKESGFSMKEIERINMPIGLKIKAETPSELAISVAGELIKKRAESSKENQTK</sequence>
<dbReference type="InterPro" id="IPR027051">
    <property type="entry name" value="XdhC_Rossmann_dom"/>
</dbReference>
<evidence type="ECO:0000259" key="2">
    <source>
        <dbReference type="Pfam" id="PF13478"/>
    </source>
</evidence>
<dbReference type="Gene3D" id="3.40.50.720">
    <property type="entry name" value="NAD(P)-binding Rossmann-like Domain"/>
    <property type="match status" value="1"/>
</dbReference>
<dbReference type="Proteomes" id="UP000664632">
    <property type="component" value="Unassembled WGS sequence"/>
</dbReference>
<accession>A0ABS3GYM4</accession>
<dbReference type="PANTHER" id="PTHR30388:SF6">
    <property type="entry name" value="XANTHINE DEHYDROGENASE SUBUNIT A-RELATED"/>
    <property type="match status" value="1"/>
</dbReference>
<comment type="caution">
    <text evidence="3">The sequence shown here is derived from an EMBL/GenBank/DDBJ whole genome shotgun (WGS) entry which is preliminary data.</text>
</comment>
<dbReference type="InterPro" id="IPR052698">
    <property type="entry name" value="MoCofactor_Util/Proc"/>
</dbReference>
<dbReference type="PANTHER" id="PTHR30388">
    <property type="entry name" value="ALDEHYDE OXIDOREDUCTASE MOLYBDENUM COFACTOR ASSEMBLY PROTEIN"/>
    <property type="match status" value="1"/>
</dbReference>
<feature type="domain" description="XdhC Rossmann" evidence="2">
    <location>
        <begin position="187"/>
        <end position="329"/>
    </location>
</feature>